<dbReference type="InterPro" id="IPR044862">
    <property type="entry name" value="Pro_4_hyd_alph_FE2OG_OXY"/>
</dbReference>
<proteinExistence type="predicted"/>
<dbReference type="EMBL" id="HBEL01016801">
    <property type="protein sequence ID" value="CAD8411905.1"/>
    <property type="molecule type" value="Transcribed_RNA"/>
</dbReference>
<dbReference type="PROSITE" id="PS51471">
    <property type="entry name" value="FE2OG_OXY"/>
    <property type="match status" value="1"/>
</dbReference>
<dbReference type="Pfam" id="PF13640">
    <property type="entry name" value="2OG-FeII_Oxy_3"/>
    <property type="match status" value="1"/>
</dbReference>
<name>A0A7S0C5D5_9STRA</name>
<feature type="domain" description="Fe2OG dioxygenase" evidence="1">
    <location>
        <begin position="88"/>
        <end position="195"/>
    </location>
</feature>
<protein>
    <recommendedName>
        <fullName evidence="1">Fe2OG dioxygenase domain-containing protein</fullName>
    </recommendedName>
</protein>
<dbReference type="AlphaFoldDB" id="A0A7S0C5D5"/>
<reference evidence="2" key="1">
    <citation type="submission" date="2021-01" db="EMBL/GenBank/DDBJ databases">
        <authorList>
            <person name="Corre E."/>
            <person name="Pelletier E."/>
            <person name="Niang G."/>
            <person name="Scheremetjew M."/>
            <person name="Finn R."/>
            <person name="Kale V."/>
            <person name="Holt S."/>
            <person name="Cochrane G."/>
            <person name="Meng A."/>
            <person name="Brown T."/>
            <person name="Cohen L."/>
        </authorList>
    </citation>
    <scope>NUCLEOTIDE SEQUENCE</scope>
    <source>
        <strain evidence="2">CCAP1064/1</strain>
    </source>
</reference>
<organism evidence="2">
    <name type="scientific">Proboscia inermis</name>
    <dbReference type="NCBI Taxonomy" id="420281"/>
    <lineage>
        <taxon>Eukaryota</taxon>
        <taxon>Sar</taxon>
        <taxon>Stramenopiles</taxon>
        <taxon>Ochrophyta</taxon>
        <taxon>Bacillariophyta</taxon>
        <taxon>Coscinodiscophyceae</taxon>
        <taxon>Rhizosoleniophycidae</taxon>
        <taxon>Rhizosoleniales</taxon>
        <taxon>Rhizosoleniaceae</taxon>
        <taxon>Proboscia</taxon>
    </lineage>
</organism>
<gene>
    <name evidence="2" type="ORF">PINE0816_LOCUS8030</name>
</gene>
<evidence type="ECO:0000313" key="2">
    <source>
        <dbReference type="EMBL" id="CAD8411905.1"/>
    </source>
</evidence>
<dbReference type="InterPro" id="IPR005123">
    <property type="entry name" value="Oxoglu/Fe-dep_dioxygenase_dom"/>
</dbReference>
<sequence>MLDLFSPQKVVYNGGIANVKEWKISCYLEVMSGGVPTTNPNLELRDLFLPLLETCDKLFIEWYRQQKACNNNSVMKKMKVNGNDGELKVNRLMTFITRYTPNPGEQALLKHIDGAGKVDGSVVIALPMDKWSSTLEVNSFDGHGGGLTFWDGRGRQEIHYDTRVGDVCFIDRAVWHQADPITKGTRWALVIFYTIQ</sequence>
<dbReference type="Gene3D" id="2.60.120.620">
    <property type="entry name" value="q2cbj1_9rhob like domain"/>
    <property type="match status" value="1"/>
</dbReference>
<evidence type="ECO:0000259" key="1">
    <source>
        <dbReference type="PROSITE" id="PS51471"/>
    </source>
</evidence>
<accession>A0A7S0C5D5</accession>